<dbReference type="OrthoDB" id="9800698at2"/>
<reference evidence="3 4" key="1">
    <citation type="journal article" date="2015" name="G3 (Bethesda)">
        <title>Insights into Ongoing Evolution of the Hexachlorocyclohexane Catabolic Pathway from Comparative Genomics of Ten Sphingomonadaceae Strains.</title>
        <authorList>
            <person name="Pearce S.L."/>
            <person name="Oakeshott J.G."/>
            <person name="Pandey G."/>
        </authorList>
    </citation>
    <scope>NUCLEOTIDE SEQUENCE [LARGE SCALE GENOMIC DNA]</scope>
    <source>
        <strain evidence="3 4">LL02</strain>
    </source>
</reference>
<dbReference type="Proteomes" id="UP000052268">
    <property type="component" value="Unassembled WGS sequence"/>
</dbReference>
<feature type="repeat" description="TPR" evidence="2">
    <location>
        <begin position="204"/>
        <end position="237"/>
    </location>
</feature>
<dbReference type="PATRIC" id="fig|1114963.3.peg.775"/>
<comment type="caution">
    <text evidence="3">The sequence shown here is derived from an EMBL/GenBank/DDBJ whole genome shotgun (WGS) entry which is preliminary data.</text>
</comment>
<dbReference type="SUPFAM" id="SSF48452">
    <property type="entry name" value="TPR-like"/>
    <property type="match status" value="2"/>
</dbReference>
<keyword evidence="2" id="KW-0802">TPR repeat</keyword>
<dbReference type="Pfam" id="PF13432">
    <property type="entry name" value="TPR_16"/>
    <property type="match status" value="2"/>
</dbReference>
<dbReference type="InterPro" id="IPR027417">
    <property type="entry name" value="P-loop_NTPase"/>
</dbReference>
<dbReference type="PANTHER" id="PTHR12788:SF10">
    <property type="entry name" value="PROTEIN-TYROSINE SULFOTRANSFERASE"/>
    <property type="match status" value="1"/>
</dbReference>
<dbReference type="AlphaFoldDB" id="A0A0J7Y6B6"/>
<dbReference type="Pfam" id="PF14559">
    <property type="entry name" value="TPR_19"/>
    <property type="match status" value="1"/>
</dbReference>
<evidence type="ECO:0000313" key="4">
    <source>
        <dbReference type="Proteomes" id="UP000052268"/>
    </source>
</evidence>
<evidence type="ECO:0000313" key="3">
    <source>
        <dbReference type="EMBL" id="KMS59406.1"/>
    </source>
</evidence>
<protein>
    <submittedName>
        <fullName evidence="3">Sulfotransferase</fullName>
    </submittedName>
</protein>
<dbReference type="InterPro" id="IPR019734">
    <property type="entry name" value="TPR_rpt"/>
</dbReference>
<gene>
    <name evidence="3" type="ORF">V474_09370</name>
</gene>
<dbReference type="SUPFAM" id="SSF52540">
    <property type="entry name" value="P-loop containing nucleoside triphosphate hydrolases"/>
    <property type="match status" value="1"/>
</dbReference>
<proteinExistence type="predicted"/>
<dbReference type="PROSITE" id="PS50005">
    <property type="entry name" value="TPR"/>
    <property type="match status" value="1"/>
</dbReference>
<organism evidence="3 4">
    <name type="scientific">Novosphingobium barchaimii LL02</name>
    <dbReference type="NCBI Taxonomy" id="1114963"/>
    <lineage>
        <taxon>Bacteria</taxon>
        <taxon>Pseudomonadati</taxon>
        <taxon>Pseudomonadota</taxon>
        <taxon>Alphaproteobacteria</taxon>
        <taxon>Sphingomonadales</taxon>
        <taxon>Sphingomonadaceae</taxon>
        <taxon>Novosphingobium</taxon>
    </lineage>
</organism>
<evidence type="ECO:0000256" key="1">
    <source>
        <dbReference type="ARBA" id="ARBA00022679"/>
    </source>
</evidence>
<name>A0A0J7Y6B6_9SPHN</name>
<accession>A0A0J7Y6B6</accession>
<dbReference type="InterPro" id="IPR026634">
    <property type="entry name" value="TPST-like"/>
</dbReference>
<dbReference type="Pfam" id="PF13469">
    <property type="entry name" value="Sulfotransfer_3"/>
    <property type="match status" value="1"/>
</dbReference>
<dbReference type="Gene3D" id="1.25.40.10">
    <property type="entry name" value="Tetratricopeptide repeat domain"/>
    <property type="match status" value="1"/>
</dbReference>
<evidence type="ECO:0000256" key="2">
    <source>
        <dbReference type="PROSITE-ProRule" id="PRU00339"/>
    </source>
</evidence>
<dbReference type="RefSeq" id="WP_059150175.1">
    <property type="nucleotide sequence ID" value="NZ_KQ130452.1"/>
</dbReference>
<dbReference type="SMART" id="SM00028">
    <property type="entry name" value="TPR"/>
    <property type="match status" value="5"/>
</dbReference>
<dbReference type="EMBL" id="JACU01000002">
    <property type="protein sequence ID" value="KMS59406.1"/>
    <property type="molecule type" value="Genomic_DNA"/>
</dbReference>
<keyword evidence="1 3" id="KW-0808">Transferase</keyword>
<keyword evidence="4" id="KW-1185">Reference proteome</keyword>
<dbReference type="Gene3D" id="3.40.50.300">
    <property type="entry name" value="P-loop containing nucleotide triphosphate hydrolases"/>
    <property type="match status" value="1"/>
</dbReference>
<dbReference type="PANTHER" id="PTHR12788">
    <property type="entry name" value="PROTEIN-TYROSINE SULFOTRANSFERASE 2"/>
    <property type="match status" value="1"/>
</dbReference>
<dbReference type="InterPro" id="IPR011990">
    <property type="entry name" value="TPR-like_helical_dom_sf"/>
</dbReference>
<sequence>MNRNPSSAPIGELVAADPARALPVLRDILLRDGDNAPAYRLLGRALRALGREAEARLAEAEAVRASAHDPALIAIARAMIVNDLPAAEGLLRQRLREQPTDVAAIRMMAELAGRIGRYRDAEALLRRALELAPGFVAARANLATVLYKQNRFPDAVSELDTVLAQGGDDAGNLNLRAAALGRTGDYEEARRIYAELTETFPEHAKLWMSHGHILKTLGNQAESIAAYRRALAIDPGLGEVWWSLANLKTWRFGDDDVAAMEAALAGGGLCEDDRLHLHFALGKAREDRGEAPESFGHYALGNRLRRDQLAYAPETVSAQVDTMIAVFTPSFVEARLGAGAPSPDPVFILGLPRAGSTLIEQILSSHSQVEGTMELPDIPAMAMREAQAAGGRPRDWPQALAAMPPERLSELGSEFLERTRIQRKTGKPFYIDKLPNNWAYLGLIAMILPNAKIIDARRHPLDCGFSNFRQHFAKGQSFSYDLEHIGRYYADYVRAMAHYDRVMPGRVHRVIHERLLDDPEAEVRRLVAYLGVPFEGSCLQFYRNTRAVRTASSEQVRRPINRDGVGQWRAYEAWLGPLISALGELPETYARE</sequence>
<dbReference type="GO" id="GO:0008476">
    <property type="term" value="F:protein-tyrosine sulfotransferase activity"/>
    <property type="evidence" value="ECO:0007669"/>
    <property type="project" value="InterPro"/>
</dbReference>